<protein>
    <submittedName>
        <fullName evidence="2">Uncharacterized protein</fullName>
    </submittedName>
</protein>
<accession>A0A915PXU9</accession>
<evidence type="ECO:0000313" key="1">
    <source>
        <dbReference type="Proteomes" id="UP000887581"/>
    </source>
</evidence>
<proteinExistence type="predicted"/>
<sequence>MKRIVCLFYRYQAHWLGINNVRSLRRNAPSSPSTSMNGIVKLRSNRYNYLITENTSAAVIENESWAKKLQYAAACYQANTEDALNTVVSLAREDCEKKTSTANRLLYLAMDMALNQNRIDVAEEMCELLPRRVHILAVSLKIRFFVRQKRFSDALCQVEKVLNEDTACLDVSKKISKSVMDEFFRAISSCDDAVDEAKRFFTLQRLLSKYNKLTKKTLRELLLSDMFSSRKGSIESSLKIDNDLLDKIVKHVPEFLTDDRI</sequence>
<dbReference type="AlphaFoldDB" id="A0A915PXU9"/>
<organism evidence="1 2">
    <name type="scientific">Setaria digitata</name>
    <dbReference type="NCBI Taxonomy" id="48799"/>
    <lineage>
        <taxon>Eukaryota</taxon>
        <taxon>Metazoa</taxon>
        <taxon>Ecdysozoa</taxon>
        <taxon>Nematoda</taxon>
        <taxon>Chromadorea</taxon>
        <taxon>Rhabditida</taxon>
        <taxon>Spirurina</taxon>
        <taxon>Spiruromorpha</taxon>
        <taxon>Filarioidea</taxon>
        <taxon>Setariidae</taxon>
        <taxon>Setaria</taxon>
    </lineage>
</organism>
<dbReference type="Proteomes" id="UP000887581">
    <property type="component" value="Unplaced"/>
</dbReference>
<keyword evidence="1" id="KW-1185">Reference proteome</keyword>
<evidence type="ECO:0000313" key="2">
    <source>
        <dbReference type="WBParaSite" id="sdigi.contig561.g9006.t1"/>
    </source>
</evidence>
<name>A0A915PXU9_9BILA</name>
<reference evidence="2" key="1">
    <citation type="submission" date="2022-11" db="UniProtKB">
        <authorList>
            <consortium name="WormBaseParasite"/>
        </authorList>
    </citation>
    <scope>IDENTIFICATION</scope>
</reference>
<dbReference type="WBParaSite" id="sdigi.contig561.g9006.t1">
    <property type="protein sequence ID" value="sdigi.contig561.g9006.t1"/>
    <property type="gene ID" value="sdigi.contig561.g9006"/>
</dbReference>